<keyword evidence="2" id="KW-0808">Transferase</keyword>
<keyword evidence="3" id="KW-1185">Reference proteome</keyword>
<accession>A0A225UIT8</accession>
<name>A0A225UIT8_9STRA</name>
<dbReference type="EMBL" id="NBNE01016637">
    <property type="protein sequence ID" value="OWY93137.1"/>
    <property type="molecule type" value="Genomic_DNA"/>
</dbReference>
<proteinExistence type="predicted"/>
<dbReference type="AlphaFoldDB" id="A0A225UIT8"/>
<feature type="region of interest" description="Disordered" evidence="1">
    <location>
        <begin position="1"/>
        <end position="36"/>
    </location>
</feature>
<evidence type="ECO:0000313" key="2">
    <source>
        <dbReference type="EMBL" id="OWY93137.1"/>
    </source>
</evidence>
<evidence type="ECO:0000313" key="3">
    <source>
        <dbReference type="Proteomes" id="UP000198211"/>
    </source>
</evidence>
<dbReference type="Proteomes" id="UP000198211">
    <property type="component" value="Unassembled WGS sequence"/>
</dbReference>
<evidence type="ECO:0000256" key="1">
    <source>
        <dbReference type="SAM" id="MobiDB-lite"/>
    </source>
</evidence>
<keyword evidence="2" id="KW-0695">RNA-directed DNA polymerase</keyword>
<gene>
    <name evidence="2" type="ORF">PHMEG_00037575</name>
</gene>
<reference evidence="3" key="1">
    <citation type="submission" date="2017-03" db="EMBL/GenBank/DDBJ databases">
        <title>Phytopthora megakarya and P. palmivora, two closely related causual agents of cacao black pod achieved similar genome size and gene model numbers by different mechanisms.</title>
        <authorList>
            <person name="Ali S."/>
            <person name="Shao J."/>
            <person name="Larry D.J."/>
            <person name="Kronmiller B."/>
            <person name="Shen D."/>
            <person name="Strem M.D."/>
            <person name="Melnick R.L."/>
            <person name="Guiltinan M.J."/>
            <person name="Tyler B.M."/>
            <person name="Meinhardt L.W."/>
            <person name="Bailey B.A."/>
        </authorList>
    </citation>
    <scope>NUCLEOTIDE SEQUENCE [LARGE SCALE GENOMIC DNA]</scope>
    <source>
        <strain evidence="3">zdho120</strain>
    </source>
</reference>
<protein>
    <submittedName>
        <fullName evidence="2">Reverse transcriptase</fullName>
    </submittedName>
</protein>
<organism evidence="2 3">
    <name type="scientific">Phytophthora megakarya</name>
    <dbReference type="NCBI Taxonomy" id="4795"/>
    <lineage>
        <taxon>Eukaryota</taxon>
        <taxon>Sar</taxon>
        <taxon>Stramenopiles</taxon>
        <taxon>Oomycota</taxon>
        <taxon>Peronosporomycetes</taxon>
        <taxon>Peronosporales</taxon>
        <taxon>Peronosporaceae</taxon>
        <taxon>Phytophthora</taxon>
    </lineage>
</organism>
<dbReference type="GO" id="GO:0003964">
    <property type="term" value="F:RNA-directed DNA polymerase activity"/>
    <property type="evidence" value="ECO:0007669"/>
    <property type="project" value="UniProtKB-KW"/>
</dbReference>
<keyword evidence="2" id="KW-0548">Nucleotidyltransferase</keyword>
<feature type="compositionally biased region" description="Basic and acidic residues" evidence="1">
    <location>
        <begin position="10"/>
        <end position="20"/>
    </location>
</feature>
<sequence length="112" mass="12346">MENLNCQTRTKPESGDDYGRKKQHRPPPRHDTEDDDEIYYHESGDLSAEVLAGNLAVLPEIQISTTAEVSIEGPQVGDSGSATPEEIEKHRQIIWMKQHLLIGKGGRPTAAG</sequence>
<comment type="caution">
    <text evidence="2">The sequence shown here is derived from an EMBL/GenBank/DDBJ whole genome shotgun (WGS) entry which is preliminary data.</text>
</comment>